<organism evidence="1 2">
    <name type="scientific">Mucilaginibacter rubeus</name>
    <dbReference type="NCBI Taxonomy" id="2027860"/>
    <lineage>
        <taxon>Bacteria</taxon>
        <taxon>Pseudomonadati</taxon>
        <taxon>Bacteroidota</taxon>
        <taxon>Sphingobacteriia</taxon>
        <taxon>Sphingobacteriales</taxon>
        <taxon>Sphingobacteriaceae</taxon>
        <taxon>Mucilaginibacter</taxon>
    </lineage>
</organism>
<proteinExistence type="predicted"/>
<keyword evidence="2" id="KW-1185">Reference proteome</keyword>
<dbReference type="Proteomes" id="UP000663940">
    <property type="component" value="Chromosome"/>
</dbReference>
<name>A0ABX7UG39_9SPHI</name>
<accession>A0ABX7UG39</accession>
<dbReference type="EMBL" id="CP071880">
    <property type="protein sequence ID" value="QTE51269.1"/>
    <property type="molecule type" value="Genomic_DNA"/>
</dbReference>
<gene>
    <name evidence="1" type="ORF">J3L21_04675</name>
</gene>
<evidence type="ECO:0000313" key="2">
    <source>
        <dbReference type="Proteomes" id="UP000663940"/>
    </source>
</evidence>
<dbReference type="RefSeq" id="WP_167516256.1">
    <property type="nucleotide sequence ID" value="NZ_CP043450.1"/>
</dbReference>
<evidence type="ECO:0000313" key="1">
    <source>
        <dbReference type="EMBL" id="QTE51269.1"/>
    </source>
</evidence>
<sequence>MKRKQFKIIDTTLLVYKSSKSLKNITETEGTDPTTSMITMTKTGIFGAGNSN</sequence>
<reference evidence="1 2" key="1">
    <citation type="submission" date="2021-03" db="EMBL/GenBank/DDBJ databases">
        <title>Mucilaginibacter strains isolated from gold and copper mining confer multi heavy-metal resistance.</title>
        <authorList>
            <person name="Li Y."/>
        </authorList>
    </citation>
    <scope>NUCLEOTIDE SEQUENCE [LARGE SCALE GENOMIC DNA]</scope>
    <source>
        <strain evidence="1 2">P2-4</strain>
    </source>
</reference>
<protein>
    <submittedName>
        <fullName evidence="1">Uncharacterized protein</fullName>
    </submittedName>
</protein>